<sequence length="449" mass="50087">MKVKNIIKYLFATFLMLQITACNNDSTEAEPLFDKSPTERLNARKAELNNALLSSEFGWKAVYFTDNTVLGGYTHLFKFSADGKVDMASDFDSDSKIYKSEYDIQLGSTVSLVFTTANRIHLLSESDNYPIPALRAKGYLGDFQFLYYGQEDGQIIFKANRNGMEIRFVKATAQDWTDLPKNLVMEQNVIGAASRPLFRLLETNDGATKHQFDFSFSAVTRFAEANSLEAGFSFSYELGIGYSPTGIVVNPAVEVGGQKLSVFTYNDADGSFTATGTGGVSATIRYSTKPLVITDDYKNLLSGKPQLVLGYIAANLYTAPTTSILCRSLLDKANATLPANQKISRVQIYFNSAFGNYIEYRFNGGRPSVYHNFTTSENATNKTLVFTHDSWDNGAAYIPAPAFLKELDDEFFNPNGMYIKKENFTITYSNPIWTITSFSTNFRITTYQL</sequence>
<reference evidence="2 3" key="1">
    <citation type="submission" date="2024-09" db="EMBL/GenBank/DDBJ databases">
        <authorList>
            <person name="Sun Q."/>
            <person name="Mori K."/>
        </authorList>
    </citation>
    <scope>NUCLEOTIDE SEQUENCE [LARGE SCALE GENOMIC DNA]</scope>
    <source>
        <strain evidence="2 3">CGMCC 1.12926</strain>
    </source>
</reference>
<keyword evidence="1" id="KW-0732">Signal</keyword>
<feature type="signal peptide" evidence="1">
    <location>
        <begin position="1"/>
        <end position="24"/>
    </location>
</feature>
<gene>
    <name evidence="2" type="ORF">ACFFLS_20400</name>
</gene>
<accession>A0ABV6BVG9</accession>
<evidence type="ECO:0000313" key="3">
    <source>
        <dbReference type="Proteomes" id="UP001589734"/>
    </source>
</evidence>
<proteinExistence type="predicted"/>
<evidence type="ECO:0000313" key="2">
    <source>
        <dbReference type="EMBL" id="MFC0079419.1"/>
    </source>
</evidence>
<feature type="chain" id="PRO_5046672784" evidence="1">
    <location>
        <begin position="25"/>
        <end position="449"/>
    </location>
</feature>
<protein>
    <submittedName>
        <fullName evidence="2">DUF4302 domain-containing protein</fullName>
    </submittedName>
</protein>
<dbReference type="RefSeq" id="WP_379687024.1">
    <property type="nucleotide sequence ID" value="NZ_JBHLYW010000022.1"/>
</dbReference>
<keyword evidence="3" id="KW-1185">Reference proteome</keyword>
<dbReference type="Pfam" id="PF14135">
    <property type="entry name" value="DUF4302"/>
    <property type="match status" value="1"/>
</dbReference>
<evidence type="ECO:0000256" key="1">
    <source>
        <dbReference type="SAM" id="SignalP"/>
    </source>
</evidence>
<dbReference type="EMBL" id="JBHLYW010000022">
    <property type="protein sequence ID" value="MFC0079419.1"/>
    <property type="molecule type" value="Genomic_DNA"/>
</dbReference>
<name>A0ABV6BVG9_9FLAO</name>
<dbReference type="Proteomes" id="UP001589734">
    <property type="component" value="Unassembled WGS sequence"/>
</dbReference>
<organism evidence="2 3">
    <name type="scientific">Flavobacterium procerum</name>
    <dbReference type="NCBI Taxonomy" id="1455569"/>
    <lineage>
        <taxon>Bacteria</taxon>
        <taxon>Pseudomonadati</taxon>
        <taxon>Bacteroidota</taxon>
        <taxon>Flavobacteriia</taxon>
        <taxon>Flavobacteriales</taxon>
        <taxon>Flavobacteriaceae</taxon>
        <taxon>Flavobacterium</taxon>
    </lineage>
</organism>
<dbReference type="InterPro" id="IPR025396">
    <property type="entry name" value="DUF4302"/>
</dbReference>
<comment type="caution">
    <text evidence="2">The sequence shown here is derived from an EMBL/GenBank/DDBJ whole genome shotgun (WGS) entry which is preliminary data.</text>
</comment>